<comment type="caution">
    <text evidence="1">The sequence shown here is derived from an EMBL/GenBank/DDBJ whole genome shotgun (WGS) entry which is preliminary data.</text>
</comment>
<dbReference type="EMBL" id="BGZK01002445">
    <property type="protein sequence ID" value="GBP94009.1"/>
    <property type="molecule type" value="Genomic_DNA"/>
</dbReference>
<keyword evidence="2" id="KW-1185">Reference proteome</keyword>
<organism evidence="1 2">
    <name type="scientific">Eumeta variegata</name>
    <name type="common">Bagworm moth</name>
    <name type="synonym">Eumeta japonica</name>
    <dbReference type="NCBI Taxonomy" id="151549"/>
    <lineage>
        <taxon>Eukaryota</taxon>
        <taxon>Metazoa</taxon>
        <taxon>Ecdysozoa</taxon>
        <taxon>Arthropoda</taxon>
        <taxon>Hexapoda</taxon>
        <taxon>Insecta</taxon>
        <taxon>Pterygota</taxon>
        <taxon>Neoptera</taxon>
        <taxon>Endopterygota</taxon>
        <taxon>Lepidoptera</taxon>
        <taxon>Glossata</taxon>
        <taxon>Ditrysia</taxon>
        <taxon>Tineoidea</taxon>
        <taxon>Psychidae</taxon>
        <taxon>Oiketicinae</taxon>
        <taxon>Eumeta</taxon>
    </lineage>
</organism>
<protein>
    <submittedName>
        <fullName evidence="1">Uncharacterized protein</fullName>
    </submittedName>
</protein>
<sequence length="110" mass="12038">MDNLHCSSPFARDRAERHGDCRGRAGVGSVVLERHQDRIITASALEVSCFAICAATRPPECSAGPFRVTTFCAEFANFGNFLPWKIPGTPMYIVIFKAEKSLLLHLNVGA</sequence>
<reference evidence="1 2" key="1">
    <citation type="journal article" date="2019" name="Commun. Biol.">
        <title>The bagworm genome reveals a unique fibroin gene that provides high tensile strength.</title>
        <authorList>
            <person name="Kono N."/>
            <person name="Nakamura H."/>
            <person name="Ohtoshi R."/>
            <person name="Tomita M."/>
            <person name="Numata K."/>
            <person name="Arakawa K."/>
        </authorList>
    </citation>
    <scope>NUCLEOTIDE SEQUENCE [LARGE SCALE GENOMIC DNA]</scope>
</reference>
<proteinExistence type="predicted"/>
<accession>A0A4C2A4A2</accession>
<evidence type="ECO:0000313" key="2">
    <source>
        <dbReference type="Proteomes" id="UP000299102"/>
    </source>
</evidence>
<dbReference type="Proteomes" id="UP000299102">
    <property type="component" value="Unassembled WGS sequence"/>
</dbReference>
<dbReference type="AlphaFoldDB" id="A0A4C2A4A2"/>
<evidence type="ECO:0000313" key="1">
    <source>
        <dbReference type="EMBL" id="GBP94009.1"/>
    </source>
</evidence>
<name>A0A4C2A4A2_EUMVA</name>
<gene>
    <name evidence="1" type="ORF">EVAR_68703_1</name>
</gene>